<dbReference type="InterPro" id="IPR003594">
    <property type="entry name" value="HATPase_dom"/>
</dbReference>
<gene>
    <name evidence="3" type="ORF">NON19_28740</name>
</gene>
<dbReference type="Pfam" id="PF13581">
    <property type="entry name" value="HATPase_c_2"/>
    <property type="match status" value="1"/>
</dbReference>
<keyword evidence="3" id="KW-0067">ATP-binding</keyword>
<evidence type="ECO:0000313" key="3">
    <source>
        <dbReference type="EMBL" id="MCQ4045919.1"/>
    </source>
</evidence>
<dbReference type="Gene3D" id="3.30.565.10">
    <property type="entry name" value="Histidine kinase-like ATPase, C-terminal domain"/>
    <property type="match status" value="1"/>
</dbReference>
<dbReference type="PANTHER" id="PTHR35526:SF3">
    <property type="entry name" value="ANTI-SIGMA-F FACTOR RSBW"/>
    <property type="match status" value="1"/>
</dbReference>
<dbReference type="InterPro" id="IPR036890">
    <property type="entry name" value="HATPase_C_sf"/>
</dbReference>
<protein>
    <submittedName>
        <fullName evidence="3">ATP-binding protein</fullName>
    </submittedName>
</protein>
<evidence type="ECO:0000256" key="1">
    <source>
        <dbReference type="ARBA" id="ARBA00022527"/>
    </source>
</evidence>
<reference evidence="3 4" key="1">
    <citation type="submission" date="2022-06" db="EMBL/GenBank/DDBJ databases">
        <title>Draft genome sequence of type strain Streptomyces rubrisoli DSM 42083.</title>
        <authorList>
            <person name="Duangmal K."/>
            <person name="Klaysubun C."/>
        </authorList>
    </citation>
    <scope>NUCLEOTIDE SEQUENCE [LARGE SCALE GENOMIC DNA]</scope>
    <source>
        <strain evidence="3 4">DSM 42083</strain>
    </source>
</reference>
<dbReference type="RefSeq" id="WP_255932072.1">
    <property type="nucleotide sequence ID" value="NZ_JANFNH010000051.1"/>
</dbReference>
<name>A0ABT1PKM2_9ACTN</name>
<accession>A0ABT1PKM2</accession>
<dbReference type="SUPFAM" id="SSF55874">
    <property type="entry name" value="ATPase domain of HSP90 chaperone/DNA topoisomerase II/histidine kinase"/>
    <property type="match status" value="1"/>
</dbReference>
<comment type="caution">
    <text evidence="3">The sequence shown here is derived from an EMBL/GenBank/DDBJ whole genome shotgun (WGS) entry which is preliminary data.</text>
</comment>
<dbReference type="Proteomes" id="UP001206206">
    <property type="component" value="Unassembled WGS sequence"/>
</dbReference>
<dbReference type="EMBL" id="JANFNH010000051">
    <property type="protein sequence ID" value="MCQ4045919.1"/>
    <property type="molecule type" value="Genomic_DNA"/>
</dbReference>
<dbReference type="PANTHER" id="PTHR35526">
    <property type="entry name" value="ANTI-SIGMA-F FACTOR RSBW-RELATED"/>
    <property type="match status" value="1"/>
</dbReference>
<organism evidence="3 4">
    <name type="scientific">Streptantibioticus rubrisoli</name>
    <dbReference type="NCBI Taxonomy" id="1387313"/>
    <lineage>
        <taxon>Bacteria</taxon>
        <taxon>Bacillati</taxon>
        <taxon>Actinomycetota</taxon>
        <taxon>Actinomycetes</taxon>
        <taxon>Kitasatosporales</taxon>
        <taxon>Streptomycetaceae</taxon>
        <taxon>Streptantibioticus</taxon>
    </lineage>
</organism>
<dbReference type="CDD" id="cd16936">
    <property type="entry name" value="HATPase_RsbW-like"/>
    <property type="match status" value="1"/>
</dbReference>
<sequence length="144" mass="16004">MSLVPRSTPLPSETWEYRLHIPRDPRAPGIARDTLRSVLTRHGLPQLIDKATLLTSELTTNAFRYAEGPVSVTLDWRHPALRVSVCDTNPELPTPFSATPEEDMLGGRGLLILDLLSDNWGGYVIDKEPFGLGGKLIWFELLTG</sequence>
<dbReference type="GO" id="GO:0005524">
    <property type="term" value="F:ATP binding"/>
    <property type="evidence" value="ECO:0007669"/>
    <property type="project" value="UniProtKB-KW"/>
</dbReference>
<evidence type="ECO:0000313" key="4">
    <source>
        <dbReference type="Proteomes" id="UP001206206"/>
    </source>
</evidence>
<keyword evidence="3" id="KW-0547">Nucleotide-binding</keyword>
<evidence type="ECO:0000259" key="2">
    <source>
        <dbReference type="Pfam" id="PF13581"/>
    </source>
</evidence>
<proteinExistence type="predicted"/>
<dbReference type="InterPro" id="IPR050267">
    <property type="entry name" value="Anti-sigma-factor_SerPK"/>
</dbReference>
<keyword evidence="1" id="KW-0808">Transferase</keyword>
<keyword evidence="4" id="KW-1185">Reference proteome</keyword>
<feature type="domain" description="Histidine kinase/HSP90-like ATPase" evidence="2">
    <location>
        <begin position="22"/>
        <end position="119"/>
    </location>
</feature>
<keyword evidence="1" id="KW-0723">Serine/threonine-protein kinase</keyword>
<keyword evidence="1" id="KW-0418">Kinase</keyword>